<comment type="similarity">
    <text evidence="2 10">Belongs to the alpha/beta interferon family.</text>
</comment>
<dbReference type="GO" id="GO:0005125">
    <property type="term" value="F:cytokine activity"/>
    <property type="evidence" value="ECO:0007669"/>
    <property type="project" value="UniProtKB-KW"/>
</dbReference>
<dbReference type="Pfam" id="PF00143">
    <property type="entry name" value="Interferon"/>
    <property type="match status" value="1"/>
</dbReference>
<dbReference type="GO" id="GO:0051607">
    <property type="term" value="P:defense response to virus"/>
    <property type="evidence" value="ECO:0007669"/>
    <property type="project" value="UniProtKB-KW"/>
</dbReference>
<comment type="subcellular location">
    <subcellularLocation>
        <location evidence="1">Secreted</location>
    </subcellularLocation>
</comment>
<dbReference type="PANTHER" id="PTHR11691">
    <property type="entry name" value="TYPE I INTERFERON"/>
    <property type="match status" value="1"/>
</dbReference>
<evidence type="ECO:0000256" key="2">
    <source>
        <dbReference type="ARBA" id="ARBA00011033"/>
    </source>
</evidence>
<dbReference type="OrthoDB" id="8922121at2759"/>
<keyword evidence="3 10" id="KW-0202">Cytokine</keyword>
<dbReference type="SMART" id="SM00076">
    <property type="entry name" value="IFabd"/>
    <property type="match status" value="1"/>
</dbReference>
<feature type="chain" id="PRO_5034676407" description="Interferon epsilon" evidence="11">
    <location>
        <begin position="26"/>
        <end position="188"/>
    </location>
</feature>
<organism evidence="12 13">
    <name type="scientific">Sciurus vulgaris</name>
    <name type="common">Eurasian red squirrel</name>
    <dbReference type="NCBI Taxonomy" id="55149"/>
    <lineage>
        <taxon>Eukaryota</taxon>
        <taxon>Metazoa</taxon>
        <taxon>Chordata</taxon>
        <taxon>Craniata</taxon>
        <taxon>Vertebrata</taxon>
        <taxon>Euteleostomi</taxon>
        <taxon>Mammalia</taxon>
        <taxon>Eutheria</taxon>
        <taxon>Euarchontoglires</taxon>
        <taxon>Glires</taxon>
        <taxon>Rodentia</taxon>
        <taxon>Sciuromorpha</taxon>
        <taxon>Sciuridae</taxon>
        <taxon>Sciurinae</taxon>
        <taxon>Sciurini</taxon>
        <taxon>Sciurus</taxon>
    </lineage>
</organism>
<keyword evidence="13" id="KW-1185">Reference proteome</keyword>
<dbReference type="GO" id="GO:0005615">
    <property type="term" value="C:extracellular space"/>
    <property type="evidence" value="ECO:0007669"/>
    <property type="project" value="UniProtKB-KW"/>
</dbReference>
<evidence type="ECO:0000313" key="12">
    <source>
        <dbReference type="Ensembl" id="ENSSVLP00005029488.1"/>
    </source>
</evidence>
<sequence length="188" mass="21833">MIRKQFPSIALVLLVFSVELKLILLQQRLKEESLQLLNNLQTSSVQQCLPYRKNFQLPQKSVNFHQYPKGHALAILHEMLQQIFNLFKENISLGGGEEIHIQKFLIDLHQQLEYLETLLGLEAEQKSGALGSKNLRLRVKAYFRRIHHYLESQQHSSCAWTIVQVEISRCLVFVFRLTGSLIRQGIDP</sequence>
<proteinExistence type="inferred from homology"/>
<evidence type="ECO:0000256" key="1">
    <source>
        <dbReference type="ARBA" id="ARBA00004613"/>
    </source>
</evidence>
<feature type="signal peptide" evidence="11">
    <location>
        <begin position="1"/>
        <end position="25"/>
    </location>
</feature>
<reference evidence="12" key="2">
    <citation type="submission" date="2025-09" db="UniProtKB">
        <authorList>
            <consortium name="Ensembl"/>
        </authorList>
    </citation>
    <scope>IDENTIFICATION</scope>
</reference>
<evidence type="ECO:0000256" key="7">
    <source>
        <dbReference type="ARBA" id="ARBA00023157"/>
    </source>
</evidence>
<evidence type="ECO:0000256" key="4">
    <source>
        <dbReference type="ARBA" id="ARBA00022525"/>
    </source>
</evidence>
<keyword evidence="6 10" id="KW-0051">Antiviral defense</keyword>
<dbReference type="Proteomes" id="UP000694564">
    <property type="component" value="Chromosome 15"/>
</dbReference>
<evidence type="ECO:0000256" key="6">
    <source>
        <dbReference type="ARBA" id="ARBA00023118"/>
    </source>
</evidence>
<dbReference type="GeneTree" id="ENSGT01000000214430"/>
<keyword evidence="7" id="KW-1015">Disulfide bond</keyword>
<evidence type="ECO:0000256" key="8">
    <source>
        <dbReference type="ARBA" id="ARBA00067447"/>
    </source>
</evidence>
<dbReference type="Gene3D" id="1.20.1250.10">
    <property type="match status" value="1"/>
</dbReference>
<name>A0A8D2DV60_SCIVU</name>
<evidence type="ECO:0000256" key="5">
    <source>
        <dbReference type="ARBA" id="ARBA00022729"/>
    </source>
</evidence>
<dbReference type="InterPro" id="IPR000471">
    <property type="entry name" value="Interferon_alpha/beta/delta"/>
</dbReference>
<dbReference type="GO" id="GO:0005126">
    <property type="term" value="F:cytokine receptor binding"/>
    <property type="evidence" value="ECO:0007669"/>
    <property type="project" value="InterPro"/>
</dbReference>
<reference evidence="12" key="1">
    <citation type="submission" date="2025-08" db="UniProtKB">
        <authorList>
            <consortium name="Ensembl"/>
        </authorList>
    </citation>
    <scope>IDENTIFICATION</scope>
</reference>
<dbReference type="SUPFAM" id="SSF47266">
    <property type="entry name" value="4-helical cytokines"/>
    <property type="match status" value="1"/>
</dbReference>
<dbReference type="FunFam" id="1.20.1250.10:FF:000033">
    <property type="entry name" value="Interferon epsilon"/>
    <property type="match status" value="1"/>
</dbReference>
<dbReference type="AlphaFoldDB" id="A0A8D2DV60"/>
<dbReference type="PROSITE" id="PS00252">
    <property type="entry name" value="INTERFERON_A_B_D"/>
    <property type="match status" value="1"/>
</dbReference>
<evidence type="ECO:0000313" key="13">
    <source>
        <dbReference type="Proteomes" id="UP000694564"/>
    </source>
</evidence>
<accession>A0A8D2DV60</accession>
<protein>
    <recommendedName>
        <fullName evidence="8">Interferon epsilon</fullName>
    </recommendedName>
    <alternativeName>
        <fullName evidence="9">Interferon epsilon-1</fullName>
    </alternativeName>
</protein>
<keyword evidence="4" id="KW-0964">Secreted</keyword>
<evidence type="ECO:0000256" key="9">
    <source>
        <dbReference type="ARBA" id="ARBA00075626"/>
    </source>
</evidence>
<evidence type="ECO:0000256" key="10">
    <source>
        <dbReference type="RuleBase" id="RU000436"/>
    </source>
</evidence>
<dbReference type="Ensembl" id="ENSSVLT00005032750.1">
    <property type="protein sequence ID" value="ENSSVLP00005029488.1"/>
    <property type="gene ID" value="ENSSVLG00005023288.1"/>
</dbReference>
<dbReference type="PRINTS" id="PR00266">
    <property type="entry name" value="INTERFERONAB"/>
</dbReference>
<dbReference type="InterPro" id="IPR009079">
    <property type="entry name" value="4_helix_cytokine-like_core"/>
</dbReference>
<evidence type="ECO:0000256" key="11">
    <source>
        <dbReference type="SAM" id="SignalP"/>
    </source>
</evidence>
<evidence type="ECO:0000256" key="3">
    <source>
        <dbReference type="ARBA" id="ARBA00022514"/>
    </source>
</evidence>
<keyword evidence="5 11" id="KW-0732">Signal</keyword>
<dbReference type="PANTHER" id="PTHR11691:SF8">
    <property type="entry name" value="INTERFERON EPSILON"/>
    <property type="match status" value="1"/>
</dbReference>